<dbReference type="SMART" id="SM00382">
    <property type="entry name" value="AAA"/>
    <property type="match status" value="2"/>
</dbReference>
<name>A0A5C4JFP9_9ACTN</name>
<feature type="region of interest" description="Disordered" evidence="4">
    <location>
        <begin position="193"/>
        <end position="296"/>
    </location>
</feature>
<evidence type="ECO:0000256" key="5">
    <source>
        <dbReference type="SAM" id="Phobius"/>
    </source>
</evidence>
<feature type="compositionally biased region" description="Basic and acidic residues" evidence="4">
    <location>
        <begin position="216"/>
        <end position="251"/>
    </location>
</feature>
<feature type="domain" description="AAA+ ATPase" evidence="6">
    <location>
        <begin position="342"/>
        <end position="483"/>
    </location>
</feature>
<keyword evidence="5" id="KW-0812">Transmembrane</keyword>
<comment type="similarity">
    <text evidence="1">Belongs to the CbxX/CfxQ family.</text>
</comment>
<feature type="transmembrane region" description="Helical" evidence="5">
    <location>
        <begin position="109"/>
        <end position="129"/>
    </location>
</feature>
<dbReference type="GO" id="GO:0005524">
    <property type="term" value="F:ATP binding"/>
    <property type="evidence" value="ECO:0007669"/>
    <property type="project" value="UniProtKB-KW"/>
</dbReference>
<proteinExistence type="inferred from homology"/>
<protein>
    <submittedName>
        <fullName evidence="7">AAA family ATPase</fullName>
    </submittedName>
</protein>
<reference evidence="7 8" key="1">
    <citation type="submission" date="2019-05" db="EMBL/GenBank/DDBJ databases">
        <title>Draft genome sequence of Actinomadura sp. 14C53.</title>
        <authorList>
            <person name="Saricaoglu S."/>
            <person name="Isik K."/>
        </authorList>
    </citation>
    <scope>NUCLEOTIDE SEQUENCE [LARGE SCALE GENOMIC DNA]</scope>
    <source>
        <strain evidence="7 8">14C53</strain>
    </source>
</reference>
<accession>A0A5C4JFP9</accession>
<dbReference type="InterPro" id="IPR050773">
    <property type="entry name" value="CbxX/CfxQ_RuBisCO_ESX"/>
</dbReference>
<feature type="compositionally biased region" description="Low complexity" evidence="4">
    <location>
        <begin position="270"/>
        <end position="280"/>
    </location>
</feature>
<comment type="caution">
    <text evidence="7">The sequence shown here is derived from an EMBL/GenBank/DDBJ whole genome shotgun (WGS) entry which is preliminary data.</text>
</comment>
<evidence type="ECO:0000313" key="8">
    <source>
        <dbReference type="Proteomes" id="UP000309174"/>
    </source>
</evidence>
<dbReference type="Pfam" id="PF17866">
    <property type="entry name" value="AAA_lid_6"/>
    <property type="match status" value="2"/>
</dbReference>
<dbReference type="Pfam" id="PF00004">
    <property type="entry name" value="AAA"/>
    <property type="match status" value="2"/>
</dbReference>
<dbReference type="Proteomes" id="UP000309174">
    <property type="component" value="Unassembled WGS sequence"/>
</dbReference>
<feature type="transmembrane region" description="Helical" evidence="5">
    <location>
        <begin position="83"/>
        <end position="103"/>
    </location>
</feature>
<evidence type="ECO:0000256" key="2">
    <source>
        <dbReference type="ARBA" id="ARBA00022741"/>
    </source>
</evidence>
<dbReference type="PANTHER" id="PTHR43392:SF2">
    <property type="entry name" value="AAA-TYPE ATPASE FAMILY PROTEIN _ ANKYRIN REPEAT FAMILY PROTEIN"/>
    <property type="match status" value="1"/>
</dbReference>
<keyword evidence="8" id="KW-1185">Reference proteome</keyword>
<dbReference type="InterPro" id="IPR003593">
    <property type="entry name" value="AAA+_ATPase"/>
</dbReference>
<evidence type="ECO:0000259" key="6">
    <source>
        <dbReference type="SMART" id="SM00382"/>
    </source>
</evidence>
<dbReference type="PRINTS" id="PR00819">
    <property type="entry name" value="CBXCFQXSUPER"/>
</dbReference>
<keyword evidence="2" id="KW-0547">Nucleotide-binding</keyword>
<dbReference type="OrthoDB" id="9806903at2"/>
<dbReference type="Gene3D" id="1.10.8.60">
    <property type="match status" value="2"/>
</dbReference>
<dbReference type="InterPro" id="IPR000641">
    <property type="entry name" value="CbxX/CfxQ"/>
</dbReference>
<dbReference type="AlphaFoldDB" id="A0A5C4JFP9"/>
<evidence type="ECO:0000256" key="4">
    <source>
        <dbReference type="SAM" id="MobiDB-lite"/>
    </source>
</evidence>
<dbReference type="RefSeq" id="WP_138645075.1">
    <property type="nucleotide sequence ID" value="NZ_VCKW01000044.1"/>
</dbReference>
<organism evidence="7 8">
    <name type="scientific">Actinomadura soli</name>
    <dbReference type="NCBI Taxonomy" id="2508997"/>
    <lineage>
        <taxon>Bacteria</taxon>
        <taxon>Bacillati</taxon>
        <taxon>Actinomycetota</taxon>
        <taxon>Actinomycetes</taxon>
        <taxon>Streptosporangiales</taxon>
        <taxon>Thermomonosporaceae</taxon>
        <taxon>Actinomadura</taxon>
    </lineage>
</organism>
<feature type="transmembrane region" description="Helical" evidence="5">
    <location>
        <begin position="33"/>
        <end position="52"/>
    </location>
</feature>
<dbReference type="FunFam" id="3.40.50.300:FF:000216">
    <property type="entry name" value="Type VII secretion ATPase EccA"/>
    <property type="match status" value="2"/>
</dbReference>
<dbReference type="SUPFAM" id="SSF52540">
    <property type="entry name" value="P-loop containing nucleoside triphosphate hydrolases"/>
    <property type="match status" value="2"/>
</dbReference>
<evidence type="ECO:0000256" key="3">
    <source>
        <dbReference type="ARBA" id="ARBA00022840"/>
    </source>
</evidence>
<sequence length="873" mass="94237">MALFGRSRSRPAKDAAARDLFERLRWRYFQVTPGVRFLGGLLLVALAVSATVVLEGPVLAAVAFPVILLVVVHLTLRSPTGMAVVAVIVAWLALSVPLGSLYPDEGHPPYLSPALLLALLALPVAFVAFRLRGYAPWRSALLALSAAGVTTAAIAHPLPEASVAPGWVAALAFLAYRWDQARRTVPAEAYETGWVQEQAGPKGDGNAGPRRNPSGGDRRERPDRLDKHDRPERFDKADRPSRPGRSDRRVPDDDEAGASAVVHAGHEQRAAAQAADNAVAPERANPTEPRKEKAPEISVAEALAELEDMIGLEPVKRQVRSIAASIEAAHMRAAAGVPTEKPMRHFVFVGPSGTGKTTVARVLAKIFYAFGLLPEPALVEAHRADLVGEFLGATALKTNRLVDSALGGVLFIDEAYSLANSAEGQPDRFGDEAVQTLLKRAEDDRDNLVIILAGYDAQMAEFLDSNPGLASRFGTRVHFPSYRPAELLRIADYHTSLREDRLDAEARRRLAIRFEEVERRGIVDELGNGRFVRSLTEAAARARDVRVVDAVSASAAPANPSADDLVTLRAEDVEAAFAEVTERYRGYAETPTLDEALGSLDAMIGLEPVKRQVREIAAQLQVARMRQAQGLVTRPPTRHFVFTGPPGTGKTTVARVLGRIFAASGLLARPEVVEAQRADLVGEHLGATALKTNKVVDSALGGVLFVDEAYGLSNPGYAGGDAFGAEAVQTLLKRAEDDRDRLVVVLAGYEAEMNRFLSSNPGLASRFDVRVDFPSYGPDELLRIAQLIAEEGGDQWEERALDDLALVFQRACGSGRIDELGNGRFARSMYEKASARRALRAARLGDAATAADLTVLTTEDVRDAFAELTHRLT</sequence>
<dbReference type="EMBL" id="VCKW01000044">
    <property type="protein sequence ID" value="TMR03044.1"/>
    <property type="molecule type" value="Genomic_DNA"/>
</dbReference>
<feature type="domain" description="AAA+ ATPase" evidence="6">
    <location>
        <begin position="636"/>
        <end position="777"/>
    </location>
</feature>
<dbReference type="PANTHER" id="PTHR43392">
    <property type="entry name" value="AAA-TYPE ATPASE FAMILY PROTEIN / ANKYRIN REPEAT FAMILY PROTEIN"/>
    <property type="match status" value="1"/>
</dbReference>
<dbReference type="InterPro" id="IPR027417">
    <property type="entry name" value="P-loop_NTPase"/>
</dbReference>
<evidence type="ECO:0000313" key="7">
    <source>
        <dbReference type="EMBL" id="TMR03044.1"/>
    </source>
</evidence>
<dbReference type="CDD" id="cd00009">
    <property type="entry name" value="AAA"/>
    <property type="match status" value="2"/>
</dbReference>
<evidence type="ECO:0000256" key="1">
    <source>
        <dbReference type="ARBA" id="ARBA00010378"/>
    </source>
</evidence>
<dbReference type="Gene3D" id="3.40.50.300">
    <property type="entry name" value="P-loop containing nucleotide triphosphate hydrolases"/>
    <property type="match status" value="2"/>
</dbReference>
<dbReference type="InterPro" id="IPR003959">
    <property type="entry name" value="ATPase_AAA_core"/>
</dbReference>
<dbReference type="InterPro" id="IPR041627">
    <property type="entry name" value="AAA_lid_6"/>
</dbReference>
<keyword evidence="3" id="KW-0067">ATP-binding</keyword>
<keyword evidence="5" id="KW-1133">Transmembrane helix</keyword>
<dbReference type="GO" id="GO:0016887">
    <property type="term" value="F:ATP hydrolysis activity"/>
    <property type="evidence" value="ECO:0007669"/>
    <property type="project" value="InterPro"/>
</dbReference>
<gene>
    <name evidence="7" type="ORF">ETD83_11545</name>
</gene>
<keyword evidence="5" id="KW-0472">Membrane</keyword>
<feature type="transmembrane region" description="Helical" evidence="5">
    <location>
        <begin position="141"/>
        <end position="158"/>
    </location>
</feature>
<feature type="transmembrane region" description="Helical" evidence="5">
    <location>
        <begin position="58"/>
        <end position="76"/>
    </location>
</feature>